<organism evidence="1 2">
    <name type="scientific">Koribacter versatilis (strain Ellin345)</name>
    <dbReference type="NCBI Taxonomy" id="204669"/>
    <lineage>
        <taxon>Bacteria</taxon>
        <taxon>Pseudomonadati</taxon>
        <taxon>Acidobacteriota</taxon>
        <taxon>Terriglobia</taxon>
        <taxon>Terriglobales</taxon>
        <taxon>Candidatus Korobacteraceae</taxon>
        <taxon>Candidatus Korobacter</taxon>
    </lineage>
</organism>
<dbReference type="RefSeq" id="WP_011521421.1">
    <property type="nucleotide sequence ID" value="NC_008009.1"/>
</dbReference>
<dbReference type="OrthoDB" id="9806824at2"/>
<dbReference type="STRING" id="204669.Acid345_0614"/>
<dbReference type="InterPro" id="IPR029044">
    <property type="entry name" value="Nucleotide-diphossugar_trans"/>
</dbReference>
<evidence type="ECO:0008006" key="3">
    <source>
        <dbReference type="Google" id="ProtNLM"/>
    </source>
</evidence>
<accession>Q1IU31</accession>
<keyword evidence="2" id="KW-1185">Reference proteome</keyword>
<dbReference type="eggNOG" id="COG0463">
    <property type="taxonomic scope" value="Bacteria"/>
</dbReference>
<dbReference type="Gene3D" id="3.90.550.10">
    <property type="entry name" value="Spore Coat Polysaccharide Biosynthesis Protein SpsA, Chain A"/>
    <property type="match status" value="1"/>
</dbReference>
<dbReference type="EnsemblBacteria" id="ABF39619">
    <property type="protein sequence ID" value="ABF39619"/>
    <property type="gene ID" value="Acid345_0614"/>
</dbReference>
<sequence>MPKISAIVHTRNDAPRLGRLLETLRPCDQVLIIDDSTDDSVQKVAHEYGAALRKCISGVTPGAYAMDAIHEWILCVLPNESLSEGLEASLFSWKEGEPKREDLFAMTIREEKEGQWSELSSEVRLINRRCVNWTGMMPPNLEGAFVLPGHLLRFDHP</sequence>
<dbReference type="KEGG" id="aba:Acid345_0614"/>
<gene>
    <name evidence="1" type="ordered locus">Acid345_0614</name>
</gene>
<dbReference type="AlphaFoldDB" id="Q1IU31"/>
<name>Q1IU31_KORVE</name>
<evidence type="ECO:0000313" key="2">
    <source>
        <dbReference type="Proteomes" id="UP000002432"/>
    </source>
</evidence>
<dbReference type="EMBL" id="CP000360">
    <property type="protein sequence ID" value="ABF39619.1"/>
    <property type="molecule type" value="Genomic_DNA"/>
</dbReference>
<dbReference type="HOGENOM" id="CLU_1675591_0_0_0"/>
<dbReference type="Proteomes" id="UP000002432">
    <property type="component" value="Chromosome"/>
</dbReference>
<dbReference type="SUPFAM" id="SSF53448">
    <property type="entry name" value="Nucleotide-diphospho-sugar transferases"/>
    <property type="match status" value="1"/>
</dbReference>
<evidence type="ECO:0000313" key="1">
    <source>
        <dbReference type="EMBL" id="ABF39619.1"/>
    </source>
</evidence>
<reference evidence="1 2" key="1">
    <citation type="journal article" date="2009" name="Appl. Environ. Microbiol.">
        <title>Three genomes from the phylum Acidobacteria provide insight into the lifestyles of these microorganisms in soils.</title>
        <authorList>
            <person name="Ward N.L."/>
            <person name="Challacombe J.F."/>
            <person name="Janssen P.H."/>
            <person name="Henrissat B."/>
            <person name="Coutinho P.M."/>
            <person name="Wu M."/>
            <person name="Xie G."/>
            <person name="Haft D.H."/>
            <person name="Sait M."/>
            <person name="Badger J."/>
            <person name="Barabote R.D."/>
            <person name="Bradley B."/>
            <person name="Brettin T.S."/>
            <person name="Brinkac L.M."/>
            <person name="Bruce D."/>
            <person name="Creasy T."/>
            <person name="Daugherty S.C."/>
            <person name="Davidsen T.M."/>
            <person name="DeBoy R.T."/>
            <person name="Detter J.C."/>
            <person name="Dodson R.J."/>
            <person name="Durkin A.S."/>
            <person name="Ganapathy A."/>
            <person name="Gwinn-Giglio M."/>
            <person name="Han C.S."/>
            <person name="Khouri H."/>
            <person name="Kiss H."/>
            <person name="Kothari S.P."/>
            <person name="Madupu R."/>
            <person name="Nelson K.E."/>
            <person name="Nelson W.C."/>
            <person name="Paulsen I."/>
            <person name="Penn K."/>
            <person name="Ren Q."/>
            <person name="Rosovitz M.J."/>
            <person name="Selengut J.D."/>
            <person name="Shrivastava S."/>
            <person name="Sullivan S.A."/>
            <person name="Tapia R."/>
            <person name="Thompson L.S."/>
            <person name="Watkins K.L."/>
            <person name="Yang Q."/>
            <person name="Yu C."/>
            <person name="Zafar N."/>
            <person name="Zhou L."/>
            <person name="Kuske C.R."/>
        </authorList>
    </citation>
    <scope>NUCLEOTIDE SEQUENCE [LARGE SCALE GENOMIC DNA]</scope>
    <source>
        <strain evidence="1 2">Ellin345</strain>
    </source>
</reference>
<proteinExistence type="predicted"/>
<protein>
    <recommendedName>
        <fullName evidence="3">Glycosyltransferase 2-like domain-containing protein</fullName>
    </recommendedName>
</protein>